<dbReference type="Proteomes" id="UP000617979">
    <property type="component" value="Unassembled WGS sequence"/>
</dbReference>
<feature type="domain" description="Major facilitator superfamily (MFS) profile" evidence="8">
    <location>
        <begin position="1"/>
        <end position="413"/>
    </location>
</feature>
<evidence type="ECO:0000256" key="2">
    <source>
        <dbReference type="ARBA" id="ARBA00022448"/>
    </source>
</evidence>
<gene>
    <name evidence="9" type="primary">yhjO</name>
    <name evidence="9" type="ORF">GCM10007416_11900</name>
</gene>
<dbReference type="RefSeq" id="WP_188430877.1">
    <property type="nucleotide sequence ID" value="NZ_BMEX01000003.1"/>
</dbReference>
<dbReference type="InterPro" id="IPR036259">
    <property type="entry name" value="MFS_trans_sf"/>
</dbReference>
<name>A0ABQ1GBJ0_9BACL</name>
<dbReference type="PROSITE" id="PS50850">
    <property type="entry name" value="MFS"/>
    <property type="match status" value="1"/>
</dbReference>
<evidence type="ECO:0000256" key="6">
    <source>
        <dbReference type="ARBA" id="ARBA00023136"/>
    </source>
</evidence>
<organism evidence="9 10">
    <name type="scientific">Kroppenstedtia guangzhouensis</name>
    <dbReference type="NCBI Taxonomy" id="1274356"/>
    <lineage>
        <taxon>Bacteria</taxon>
        <taxon>Bacillati</taxon>
        <taxon>Bacillota</taxon>
        <taxon>Bacilli</taxon>
        <taxon>Bacillales</taxon>
        <taxon>Thermoactinomycetaceae</taxon>
        <taxon>Kroppenstedtia</taxon>
    </lineage>
</organism>
<feature type="transmembrane region" description="Helical" evidence="7">
    <location>
        <begin position="185"/>
        <end position="203"/>
    </location>
</feature>
<reference evidence="10" key="1">
    <citation type="journal article" date="2019" name="Int. J. Syst. Evol. Microbiol.">
        <title>The Global Catalogue of Microorganisms (GCM) 10K type strain sequencing project: providing services to taxonomists for standard genome sequencing and annotation.</title>
        <authorList>
            <consortium name="The Broad Institute Genomics Platform"/>
            <consortium name="The Broad Institute Genome Sequencing Center for Infectious Disease"/>
            <person name="Wu L."/>
            <person name="Ma J."/>
        </authorList>
    </citation>
    <scope>NUCLEOTIDE SEQUENCE [LARGE SCALE GENOMIC DNA]</scope>
    <source>
        <strain evidence="10">CGMCC 1.12404</strain>
    </source>
</reference>
<evidence type="ECO:0000256" key="4">
    <source>
        <dbReference type="ARBA" id="ARBA00022692"/>
    </source>
</evidence>
<feature type="transmembrane region" description="Helical" evidence="7">
    <location>
        <begin position="224"/>
        <end position="247"/>
    </location>
</feature>
<feature type="transmembrane region" description="Helical" evidence="7">
    <location>
        <begin position="65"/>
        <end position="86"/>
    </location>
</feature>
<comment type="caution">
    <text evidence="9">The sequence shown here is derived from an EMBL/GenBank/DDBJ whole genome shotgun (WGS) entry which is preliminary data.</text>
</comment>
<dbReference type="InterPro" id="IPR020846">
    <property type="entry name" value="MFS_dom"/>
</dbReference>
<feature type="transmembrane region" description="Helical" evidence="7">
    <location>
        <begin position="120"/>
        <end position="137"/>
    </location>
</feature>
<feature type="transmembrane region" description="Helical" evidence="7">
    <location>
        <begin position="98"/>
        <end position="114"/>
    </location>
</feature>
<feature type="transmembrane region" description="Helical" evidence="7">
    <location>
        <begin position="389"/>
        <end position="410"/>
    </location>
</feature>
<dbReference type="EMBL" id="BMEX01000003">
    <property type="protein sequence ID" value="GGA40517.1"/>
    <property type="molecule type" value="Genomic_DNA"/>
</dbReference>
<evidence type="ECO:0000256" key="1">
    <source>
        <dbReference type="ARBA" id="ARBA00004651"/>
    </source>
</evidence>
<feature type="transmembrane region" description="Helical" evidence="7">
    <location>
        <begin position="32"/>
        <end position="53"/>
    </location>
</feature>
<comment type="subcellular location">
    <subcellularLocation>
        <location evidence="1">Cell membrane</location>
        <topology evidence="1">Multi-pass membrane protein</topology>
    </subcellularLocation>
</comment>
<accession>A0ABQ1GBJ0</accession>
<sequence>MTKNPKSSFRTNVSGVIRDTVMKVRDRYHPIVWVHFWLTMSRCITGFMMYPYLVVYMTEQLGASVVAAAGAISFPSFLSMFFKLWAGNVSDRFGRRPVLLFVPMLQFLMLTGMMFANEVWHFYVLLTLNGLVFNLYTPAESAQITDVVPEQERTEAFALNNVAINIGATLGPLLGIAAYHFNPTLIFGGEAAVTLLTAALVYFKVPETKPDHVEKPAEQVSKGSVFRGLGSHFPLLLLIVLTVPAFMVEMQMNSTMPLYLKTQFVDYLFIYGTLRTTTGILTVVLQMPVTLWSKKWQAKRVVLVGYSLLVAYSLFYGFTPFFWILVIAEACWTLTDMLLFPRLKQIVSVMADPKVRARYFSLFDISLSVAKMTAPVLGSMVLVQYGGKALFGGLAVLLLLAGVCQVILVSRVLSPDSGKKEQAPEMTG</sequence>
<dbReference type="SUPFAM" id="SSF103473">
    <property type="entry name" value="MFS general substrate transporter"/>
    <property type="match status" value="1"/>
</dbReference>
<keyword evidence="3" id="KW-1003">Cell membrane</keyword>
<proteinExistence type="predicted"/>
<evidence type="ECO:0000256" key="3">
    <source>
        <dbReference type="ARBA" id="ARBA00022475"/>
    </source>
</evidence>
<feature type="transmembrane region" description="Helical" evidence="7">
    <location>
        <begin position="267"/>
        <end position="285"/>
    </location>
</feature>
<evidence type="ECO:0000259" key="8">
    <source>
        <dbReference type="PROSITE" id="PS50850"/>
    </source>
</evidence>
<keyword evidence="5 7" id="KW-1133">Transmembrane helix</keyword>
<dbReference type="CDD" id="cd17329">
    <property type="entry name" value="MFS_MdtH_MDR_like"/>
    <property type="match status" value="1"/>
</dbReference>
<keyword evidence="10" id="KW-1185">Reference proteome</keyword>
<keyword evidence="2" id="KW-0813">Transport</keyword>
<feature type="transmembrane region" description="Helical" evidence="7">
    <location>
        <begin position="158"/>
        <end position="179"/>
    </location>
</feature>
<evidence type="ECO:0000313" key="9">
    <source>
        <dbReference type="EMBL" id="GGA40517.1"/>
    </source>
</evidence>
<evidence type="ECO:0000256" key="5">
    <source>
        <dbReference type="ARBA" id="ARBA00022989"/>
    </source>
</evidence>
<keyword evidence="4 7" id="KW-0812">Transmembrane</keyword>
<evidence type="ECO:0000313" key="10">
    <source>
        <dbReference type="Proteomes" id="UP000617979"/>
    </source>
</evidence>
<dbReference type="InterPro" id="IPR011701">
    <property type="entry name" value="MFS"/>
</dbReference>
<keyword evidence="6 7" id="KW-0472">Membrane</keyword>
<dbReference type="Gene3D" id="1.20.1250.20">
    <property type="entry name" value="MFS general substrate transporter like domains"/>
    <property type="match status" value="1"/>
</dbReference>
<dbReference type="PANTHER" id="PTHR43414">
    <property type="entry name" value="MULTIDRUG RESISTANCE PROTEIN MDTG"/>
    <property type="match status" value="1"/>
</dbReference>
<feature type="transmembrane region" description="Helical" evidence="7">
    <location>
        <begin position="361"/>
        <end position="383"/>
    </location>
</feature>
<evidence type="ECO:0000256" key="7">
    <source>
        <dbReference type="SAM" id="Phobius"/>
    </source>
</evidence>
<protein>
    <submittedName>
        <fullName evidence="9">MFS-type transporter YhjO</fullName>
    </submittedName>
</protein>
<dbReference type="Pfam" id="PF07690">
    <property type="entry name" value="MFS_1"/>
    <property type="match status" value="2"/>
</dbReference>
<dbReference type="PANTHER" id="PTHR43414:SF1">
    <property type="entry name" value="PEPTIDE PERMEASE"/>
    <property type="match status" value="1"/>
</dbReference>